<dbReference type="EMBL" id="JAUNZN010000029">
    <property type="protein sequence ID" value="KAK4807508.1"/>
    <property type="molecule type" value="Genomic_DNA"/>
</dbReference>
<keyword evidence="3" id="KW-1185">Reference proteome</keyword>
<evidence type="ECO:0000313" key="2">
    <source>
        <dbReference type="EMBL" id="KAK4807508.1"/>
    </source>
</evidence>
<feature type="region of interest" description="Disordered" evidence="1">
    <location>
        <begin position="61"/>
        <end position="81"/>
    </location>
</feature>
<dbReference type="Proteomes" id="UP001333110">
    <property type="component" value="Unassembled WGS sequence"/>
</dbReference>
<evidence type="ECO:0000256" key="1">
    <source>
        <dbReference type="SAM" id="MobiDB-lite"/>
    </source>
</evidence>
<gene>
    <name evidence="2" type="ORF">QYF61_023731</name>
</gene>
<reference evidence="2 3" key="1">
    <citation type="journal article" date="2023" name="J. Hered.">
        <title>Chromosome-level genome of the wood stork (Mycteria americana) provides insight into avian chromosome evolution.</title>
        <authorList>
            <person name="Flamio R. Jr."/>
            <person name="Ramstad K.M."/>
        </authorList>
    </citation>
    <scope>NUCLEOTIDE SEQUENCE [LARGE SCALE GENOMIC DNA]</scope>
    <source>
        <strain evidence="2">JAX WOST 10</strain>
    </source>
</reference>
<sequence length="368" mass="39060">MCTDALSQGQSQEKLQPRRFDIHGVTAKACPASLSPALTTIPALTPAKPSRAAHGLMRGFTAGGTTEYRNDTTRSRDGEEMEGGFRDFTEELVQGIALAERYGKCIGSVQESIEKPTAPGSCCHVDTSSAAQEGPVVQGFADGNVAVIGHDSEETILSSNQEDEEKDLCSTSQVGDGPDAPQRIGHGFGESGRDGAQVEEGEVEQEEVHGGVEAVVAGYGCDDEAIAQEGSQVDAQEEPEVQELQLPCVCECQEEELIDGAAIGHLPVLGMETAKGDKTEKFREASLSKSCFTNCEIPKGAFLSWGTVVHLRGFSSGLWWLSVLCRAVPSTHGLLKGQPCFTAMTHGGSNTQCVWREGSWGGDPWAAL</sequence>
<feature type="compositionally biased region" description="Basic and acidic residues" evidence="1">
    <location>
        <begin position="68"/>
        <end position="81"/>
    </location>
</feature>
<proteinExistence type="predicted"/>
<protein>
    <submittedName>
        <fullName evidence="2">Uncharacterized protein</fullName>
    </submittedName>
</protein>
<feature type="region of interest" description="Disordered" evidence="1">
    <location>
        <begin position="158"/>
        <end position="180"/>
    </location>
</feature>
<comment type="caution">
    <text evidence="2">The sequence shown here is derived from an EMBL/GenBank/DDBJ whole genome shotgun (WGS) entry which is preliminary data.</text>
</comment>
<name>A0AAN7MC81_MYCAM</name>
<accession>A0AAN7MC81</accession>
<dbReference type="AlphaFoldDB" id="A0AAN7MC81"/>
<organism evidence="2 3">
    <name type="scientific">Mycteria americana</name>
    <name type="common">Wood stork</name>
    <dbReference type="NCBI Taxonomy" id="33587"/>
    <lineage>
        <taxon>Eukaryota</taxon>
        <taxon>Metazoa</taxon>
        <taxon>Chordata</taxon>
        <taxon>Craniata</taxon>
        <taxon>Vertebrata</taxon>
        <taxon>Euteleostomi</taxon>
        <taxon>Archelosauria</taxon>
        <taxon>Archosauria</taxon>
        <taxon>Dinosauria</taxon>
        <taxon>Saurischia</taxon>
        <taxon>Theropoda</taxon>
        <taxon>Coelurosauria</taxon>
        <taxon>Aves</taxon>
        <taxon>Neognathae</taxon>
        <taxon>Neoaves</taxon>
        <taxon>Aequornithes</taxon>
        <taxon>Ciconiiformes</taxon>
        <taxon>Ciconiidae</taxon>
        <taxon>Mycteria</taxon>
    </lineage>
</organism>
<evidence type="ECO:0000313" key="3">
    <source>
        <dbReference type="Proteomes" id="UP001333110"/>
    </source>
</evidence>